<name>H8L1N0_FRAAD</name>
<evidence type="ECO:0000313" key="13">
    <source>
        <dbReference type="Proteomes" id="UP000005234"/>
    </source>
</evidence>
<proteinExistence type="predicted"/>
<accession>H8L1N0</accession>
<gene>
    <name evidence="12" type="ordered locus">Fraau_0921</name>
</gene>
<evidence type="ECO:0000256" key="7">
    <source>
        <dbReference type="ARBA" id="ARBA00023136"/>
    </source>
</evidence>
<feature type="transmembrane region" description="Helical" evidence="10">
    <location>
        <begin position="164"/>
        <end position="185"/>
    </location>
</feature>
<reference evidence="12" key="1">
    <citation type="submission" date="2012-02" db="EMBL/GenBank/DDBJ databases">
        <title>The complete genome of Frateuria aurantia DSM 6220.</title>
        <authorList>
            <consortium name="US DOE Joint Genome Institute (JGI-PGF)"/>
            <person name="Lucas S."/>
            <person name="Copeland A."/>
            <person name="Lapidus A."/>
            <person name="Glavina del Rio T."/>
            <person name="Dalin E."/>
            <person name="Tice H."/>
            <person name="Bruce D."/>
            <person name="Goodwin L."/>
            <person name="Pitluck S."/>
            <person name="Peters L."/>
            <person name="Ovchinnikova G."/>
            <person name="Teshima H."/>
            <person name="Kyrpides N."/>
            <person name="Mavromatis K."/>
            <person name="Ivanova N."/>
            <person name="Brettin T."/>
            <person name="Detter J.C."/>
            <person name="Han C."/>
            <person name="Larimer F."/>
            <person name="Land M."/>
            <person name="Hauser L."/>
            <person name="Markowitz V."/>
            <person name="Cheng J.-F."/>
            <person name="Hugenholtz P."/>
            <person name="Woyke T."/>
            <person name="Wu D."/>
            <person name="Brambilla E."/>
            <person name="Klenk H.-P."/>
            <person name="Eisen J.A."/>
        </authorList>
    </citation>
    <scope>NUCLEOTIDE SEQUENCE</scope>
    <source>
        <strain evidence="12">DSM 6220</strain>
    </source>
</reference>
<dbReference type="Pfam" id="PF01569">
    <property type="entry name" value="PAP2"/>
    <property type="match status" value="1"/>
</dbReference>
<protein>
    <recommendedName>
        <fullName evidence="2">undecaprenyl-diphosphate phosphatase</fullName>
        <ecNumber evidence="2">3.6.1.27</ecNumber>
    </recommendedName>
    <alternativeName>
        <fullName evidence="8">Undecaprenyl pyrophosphate phosphatase</fullName>
    </alternativeName>
</protein>
<dbReference type="OrthoDB" id="9780507at2"/>
<evidence type="ECO:0000256" key="10">
    <source>
        <dbReference type="SAM" id="Phobius"/>
    </source>
</evidence>
<dbReference type="AlphaFoldDB" id="H8L1N0"/>
<sequence length="187" mass="20354">MSSRLRPLELIAALPHRDWDQRLCIGANRWGGGRMAGPLFGAVSRLGDGPFWYVLMLVLAAFGGRQGRVTAVEMAAGGWIALQLYRGLKRWTRRPRPFRACPGVIARVPPLDEFSFPSGHTLHAVSFTVIALDAFPLLALLLLPFTLLIGLSRVILGLHYPSDVLAALGIGLLLGTTTLGLAHWLNL</sequence>
<organism evidence="12 13">
    <name type="scientific">Frateuria aurantia (strain ATCC 33424 / DSM 6220 / KCTC 2777 / LMG 1558 / NBRC 3245 / NCIMB 13370)</name>
    <name type="common">Acetobacter aurantius</name>
    <dbReference type="NCBI Taxonomy" id="767434"/>
    <lineage>
        <taxon>Bacteria</taxon>
        <taxon>Pseudomonadati</taxon>
        <taxon>Pseudomonadota</taxon>
        <taxon>Gammaproteobacteria</taxon>
        <taxon>Lysobacterales</taxon>
        <taxon>Rhodanobacteraceae</taxon>
        <taxon>Frateuria</taxon>
    </lineage>
</organism>
<dbReference type="RefSeq" id="WP_014402396.1">
    <property type="nucleotide sequence ID" value="NC_017033.1"/>
</dbReference>
<keyword evidence="4 10" id="KW-0812">Transmembrane</keyword>
<evidence type="ECO:0000256" key="5">
    <source>
        <dbReference type="ARBA" id="ARBA00022801"/>
    </source>
</evidence>
<dbReference type="GO" id="GO:0050380">
    <property type="term" value="F:undecaprenyl-diphosphatase activity"/>
    <property type="evidence" value="ECO:0007669"/>
    <property type="project" value="UniProtKB-EC"/>
</dbReference>
<dbReference type="GO" id="GO:0005886">
    <property type="term" value="C:plasma membrane"/>
    <property type="evidence" value="ECO:0007669"/>
    <property type="project" value="UniProtKB-SubCell"/>
</dbReference>
<dbReference type="EMBL" id="CP003350">
    <property type="protein sequence ID" value="AFC85390.1"/>
    <property type="molecule type" value="Genomic_DNA"/>
</dbReference>
<evidence type="ECO:0000256" key="6">
    <source>
        <dbReference type="ARBA" id="ARBA00022989"/>
    </source>
</evidence>
<feature type="transmembrane region" description="Helical" evidence="10">
    <location>
        <begin position="124"/>
        <end position="152"/>
    </location>
</feature>
<comment type="catalytic activity">
    <reaction evidence="9">
        <text>di-trans,octa-cis-undecaprenyl diphosphate + H2O = di-trans,octa-cis-undecaprenyl phosphate + phosphate + H(+)</text>
        <dbReference type="Rhea" id="RHEA:28094"/>
        <dbReference type="ChEBI" id="CHEBI:15377"/>
        <dbReference type="ChEBI" id="CHEBI:15378"/>
        <dbReference type="ChEBI" id="CHEBI:43474"/>
        <dbReference type="ChEBI" id="CHEBI:58405"/>
        <dbReference type="ChEBI" id="CHEBI:60392"/>
        <dbReference type="EC" id="3.6.1.27"/>
    </reaction>
</comment>
<dbReference type="HOGENOM" id="CLU_072573_10_2_6"/>
<dbReference type="STRING" id="767434.Fraau_0921"/>
<evidence type="ECO:0000256" key="8">
    <source>
        <dbReference type="ARBA" id="ARBA00032707"/>
    </source>
</evidence>
<dbReference type="PANTHER" id="PTHR14969:SF62">
    <property type="entry name" value="DECAPRENYLPHOSPHORYL-5-PHOSPHORIBOSE PHOSPHATASE RV3807C-RELATED"/>
    <property type="match status" value="1"/>
</dbReference>
<evidence type="ECO:0000256" key="9">
    <source>
        <dbReference type="ARBA" id="ARBA00047594"/>
    </source>
</evidence>
<dbReference type="eggNOG" id="COG0671">
    <property type="taxonomic scope" value="Bacteria"/>
</dbReference>
<evidence type="ECO:0000256" key="1">
    <source>
        <dbReference type="ARBA" id="ARBA00004651"/>
    </source>
</evidence>
<dbReference type="Gene3D" id="1.20.144.10">
    <property type="entry name" value="Phosphatidic acid phosphatase type 2/haloperoxidase"/>
    <property type="match status" value="1"/>
</dbReference>
<keyword evidence="3" id="KW-1003">Cell membrane</keyword>
<evidence type="ECO:0000259" key="11">
    <source>
        <dbReference type="SMART" id="SM00014"/>
    </source>
</evidence>
<keyword evidence="7 10" id="KW-0472">Membrane</keyword>
<dbReference type="KEGG" id="fau:Fraau_0921"/>
<dbReference type="PANTHER" id="PTHR14969">
    <property type="entry name" value="SPHINGOSINE-1-PHOSPHATE PHOSPHOHYDROLASE"/>
    <property type="match status" value="1"/>
</dbReference>
<dbReference type="InterPro" id="IPR000326">
    <property type="entry name" value="PAP2/HPO"/>
</dbReference>
<dbReference type="SMART" id="SM00014">
    <property type="entry name" value="acidPPc"/>
    <property type="match status" value="1"/>
</dbReference>
<dbReference type="Proteomes" id="UP000005234">
    <property type="component" value="Chromosome"/>
</dbReference>
<keyword evidence="6 10" id="KW-1133">Transmembrane helix</keyword>
<dbReference type="EC" id="3.6.1.27" evidence="2"/>
<evidence type="ECO:0000313" key="12">
    <source>
        <dbReference type="EMBL" id="AFC85390.1"/>
    </source>
</evidence>
<evidence type="ECO:0000256" key="4">
    <source>
        <dbReference type="ARBA" id="ARBA00022692"/>
    </source>
</evidence>
<feature type="domain" description="Phosphatidic acid phosphatase type 2/haloperoxidase" evidence="11">
    <location>
        <begin position="71"/>
        <end position="179"/>
    </location>
</feature>
<keyword evidence="13" id="KW-1185">Reference proteome</keyword>
<evidence type="ECO:0000256" key="3">
    <source>
        <dbReference type="ARBA" id="ARBA00022475"/>
    </source>
</evidence>
<comment type="subcellular location">
    <subcellularLocation>
        <location evidence="1">Cell membrane</location>
        <topology evidence="1">Multi-pass membrane protein</topology>
    </subcellularLocation>
</comment>
<keyword evidence="5" id="KW-0378">Hydrolase</keyword>
<dbReference type="InterPro" id="IPR036938">
    <property type="entry name" value="PAP2/HPO_sf"/>
</dbReference>
<evidence type="ECO:0000256" key="2">
    <source>
        <dbReference type="ARBA" id="ARBA00012374"/>
    </source>
</evidence>
<dbReference type="SUPFAM" id="SSF48317">
    <property type="entry name" value="Acid phosphatase/Vanadium-dependent haloperoxidase"/>
    <property type="match status" value="1"/>
</dbReference>